<evidence type="ECO:0000313" key="1">
    <source>
        <dbReference type="EMBL" id="MBX36334.1"/>
    </source>
</evidence>
<proteinExistence type="predicted"/>
<reference evidence="1" key="1">
    <citation type="submission" date="2018-02" db="EMBL/GenBank/DDBJ databases">
        <title>Rhizophora mucronata_Transcriptome.</title>
        <authorList>
            <person name="Meera S.P."/>
            <person name="Sreeshan A."/>
            <person name="Augustine A."/>
        </authorList>
    </citation>
    <scope>NUCLEOTIDE SEQUENCE</scope>
    <source>
        <tissue evidence="1">Leaf</tissue>
    </source>
</reference>
<protein>
    <submittedName>
        <fullName evidence="1">Uncharacterized protein</fullName>
    </submittedName>
</protein>
<sequence length="134" mass="15355">MPEEKPSLSCKKRLSWSSSKHHLSSFLDARMGSWLATMIRRSCEGGAASLDSVLPSSSNSEITPGTFITRGMRFRTRKSSTEIRFKYSMQELATILIKKHSFFSQTIKTIQENKEIYFFLFSFPEPTKKTEAEN</sequence>
<name>A0A2P2N1I8_RHIMU</name>
<dbReference type="EMBL" id="GGEC01055850">
    <property type="protein sequence ID" value="MBX36334.1"/>
    <property type="molecule type" value="Transcribed_RNA"/>
</dbReference>
<dbReference type="AlphaFoldDB" id="A0A2P2N1I8"/>
<organism evidence="1">
    <name type="scientific">Rhizophora mucronata</name>
    <name type="common">Asiatic mangrove</name>
    <dbReference type="NCBI Taxonomy" id="61149"/>
    <lineage>
        <taxon>Eukaryota</taxon>
        <taxon>Viridiplantae</taxon>
        <taxon>Streptophyta</taxon>
        <taxon>Embryophyta</taxon>
        <taxon>Tracheophyta</taxon>
        <taxon>Spermatophyta</taxon>
        <taxon>Magnoliopsida</taxon>
        <taxon>eudicotyledons</taxon>
        <taxon>Gunneridae</taxon>
        <taxon>Pentapetalae</taxon>
        <taxon>rosids</taxon>
        <taxon>fabids</taxon>
        <taxon>Malpighiales</taxon>
        <taxon>Rhizophoraceae</taxon>
        <taxon>Rhizophora</taxon>
    </lineage>
</organism>
<accession>A0A2P2N1I8</accession>